<dbReference type="InterPro" id="IPR043519">
    <property type="entry name" value="NT_sf"/>
</dbReference>
<accession>A0A923SC77</accession>
<organism evidence="2 3">
    <name type="scientific">Dysosmobacter segnis</name>
    <dbReference type="NCBI Taxonomy" id="2763042"/>
    <lineage>
        <taxon>Bacteria</taxon>
        <taxon>Bacillati</taxon>
        <taxon>Bacillota</taxon>
        <taxon>Clostridia</taxon>
        <taxon>Eubacteriales</taxon>
        <taxon>Oscillospiraceae</taxon>
        <taxon>Dysosmobacter</taxon>
    </lineage>
</organism>
<dbReference type="EMBL" id="JACOQI010000021">
    <property type="protein sequence ID" value="MBC5771772.1"/>
    <property type="molecule type" value="Genomic_DNA"/>
</dbReference>
<keyword evidence="3" id="KW-1185">Reference proteome</keyword>
<dbReference type="PANTHER" id="PTHR33933:SF1">
    <property type="entry name" value="PROTEIN ADENYLYLTRANSFERASE MNTA-RELATED"/>
    <property type="match status" value="1"/>
</dbReference>
<feature type="domain" description="Polymerase beta nucleotidyltransferase" evidence="1">
    <location>
        <begin position="14"/>
        <end position="71"/>
    </location>
</feature>
<protein>
    <submittedName>
        <fullName evidence="2">Nucleotidyltransferase domain-containing protein</fullName>
    </submittedName>
</protein>
<dbReference type="Proteomes" id="UP000620327">
    <property type="component" value="Unassembled WGS sequence"/>
</dbReference>
<proteinExistence type="predicted"/>
<dbReference type="Gene3D" id="3.30.460.10">
    <property type="entry name" value="Beta Polymerase, domain 2"/>
    <property type="match status" value="1"/>
</dbReference>
<dbReference type="CDD" id="cd05403">
    <property type="entry name" value="NT_KNTase_like"/>
    <property type="match status" value="1"/>
</dbReference>
<comment type="caution">
    <text evidence="2">The sequence shown here is derived from an EMBL/GenBank/DDBJ whole genome shotgun (WGS) entry which is preliminary data.</text>
</comment>
<evidence type="ECO:0000313" key="3">
    <source>
        <dbReference type="Proteomes" id="UP000620327"/>
    </source>
</evidence>
<dbReference type="PANTHER" id="PTHR33933">
    <property type="entry name" value="NUCLEOTIDYLTRANSFERASE"/>
    <property type="match status" value="1"/>
</dbReference>
<evidence type="ECO:0000313" key="2">
    <source>
        <dbReference type="EMBL" id="MBC5771772.1"/>
    </source>
</evidence>
<sequence>MEKLNAIREQVIQLCDPQKILLFGSQAKGTATAKSDIDLCIIASTNDKRSLLTDLYCDTESDTPIDFLLYTPEEWEHSVADSQSFAHKLNREGVVLYG</sequence>
<dbReference type="AlphaFoldDB" id="A0A923SC77"/>
<dbReference type="SUPFAM" id="SSF81301">
    <property type="entry name" value="Nucleotidyltransferase"/>
    <property type="match status" value="1"/>
</dbReference>
<dbReference type="InterPro" id="IPR041633">
    <property type="entry name" value="Polbeta"/>
</dbReference>
<dbReference type="RefSeq" id="WP_187015962.1">
    <property type="nucleotide sequence ID" value="NZ_JACOQI010000021.1"/>
</dbReference>
<name>A0A923SC77_9FIRM</name>
<reference evidence="2" key="1">
    <citation type="submission" date="2020-08" db="EMBL/GenBank/DDBJ databases">
        <title>Genome public.</title>
        <authorList>
            <person name="Liu C."/>
            <person name="Sun Q."/>
        </authorList>
    </citation>
    <scope>NUCLEOTIDE SEQUENCE</scope>
    <source>
        <strain evidence="2">BX15</strain>
    </source>
</reference>
<evidence type="ECO:0000259" key="1">
    <source>
        <dbReference type="Pfam" id="PF18765"/>
    </source>
</evidence>
<gene>
    <name evidence="2" type="ORF">H8Z83_15835</name>
</gene>
<dbReference type="InterPro" id="IPR052548">
    <property type="entry name" value="Type_VII_TA_antitoxin"/>
</dbReference>
<dbReference type="Pfam" id="PF18765">
    <property type="entry name" value="Polbeta"/>
    <property type="match status" value="1"/>
</dbReference>